<feature type="domain" description="BLUF" evidence="1">
    <location>
        <begin position="3"/>
        <end position="93"/>
    </location>
</feature>
<dbReference type="RefSeq" id="WP_317056046.1">
    <property type="nucleotide sequence ID" value="NZ_CP146069.1"/>
</dbReference>
<evidence type="ECO:0000259" key="1">
    <source>
        <dbReference type="PROSITE" id="PS50925"/>
    </source>
</evidence>
<proteinExistence type="predicted"/>
<sequence length="138" mass="15788">MPLIQLVYASQPFGFDEAMLAGILLDARRCNERDDITGALIVRRDLYLQLLEGPQKDVTACYARICRDDRHIEPKKLVQRSIKTRLFPGWAMLDDPAQSWVWSMDDVRAGAIDETTDDEVLGFFNRLAAERVTSFPKK</sequence>
<dbReference type="Gene3D" id="3.30.70.100">
    <property type="match status" value="1"/>
</dbReference>
<dbReference type="SUPFAM" id="SSF54975">
    <property type="entry name" value="Acylphosphatase/BLUF domain-like"/>
    <property type="match status" value="1"/>
</dbReference>
<keyword evidence="3" id="KW-1185">Reference proteome</keyword>
<gene>
    <name evidence="2" type="ORF">RZ517_03145</name>
</gene>
<dbReference type="SMART" id="SM01034">
    <property type="entry name" value="BLUF"/>
    <property type="match status" value="1"/>
</dbReference>
<organism evidence="2 3">
    <name type="scientific">Roseovarius phycicola</name>
    <dbReference type="NCBI Taxonomy" id="3080976"/>
    <lineage>
        <taxon>Bacteria</taxon>
        <taxon>Pseudomonadati</taxon>
        <taxon>Pseudomonadota</taxon>
        <taxon>Alphaproteobacteria</taxon>
        <taxon>Rhodobacterales</taxon>
        <taxon>Roseobacteraceae</taxon>
        <taxon>Roseovarius</taxon>
    </lineage>
</organism>
<dbReference type="PROSITE" id="PS50925">
    <property type="entry name" value="BLUF"/>
    <property type="match status" value="1"/>
</dbReference>
<accession>A0ABZ2HKU2</accession>
<dbReference type="Proteomes" id="UP001364156">
    <property type="component" value="Chromosome"/>
</dbReference>
<name>A0ABZ2HKU2_9RHOB</name>
<dbReference type="EMBL" id="CP146069">
    <property type="protein sequence ID" value="WWR47196.1"/>
    <property type="molecule type" value="Genomic_DNA"/>
</dbReference>
<reference evidence="2 3" key="1">
    <citation type="submission" date="2023-10" db="EMBL/GenBank/DDBJ databases">
        <title>Roseovarius strain S88 nov., isolated from a marine algae.</title>
        <authorList>
            <person name="Lee M.W."/>
            <person name="Lee J.K."/>
            <person name="Kim J.M."/>
            <person name="Choi D.G."/>
            <person name="Baek J.H."/>
            <person name="Bayburt H."/>
            <person name="Jung J.J."/>
            <person name="Han D.M."/>
            <person name="Jeon C.O."/>
        </authorList>
    </citation>
    <scope>NUCLEOTIDE SEQUENCE [LARGE SCALE GENOMIC DNA]</scope>
    <source>
        <strain evidence="2 3">S88</strain>
    </source>
</reference>
<dbReference type="InterPro" id="IPR036046">
    <property type="entry name" value="Acylphosphatase-like_dom_sf"/>
</dbReference>
<dbReference type="Pfam" id="PF04940">
    <property type="entry name" value="BLUF"/>
    <property type="match status" value="1"/>
</dbReference>
<evidence type="ECO:0000313" key="2">
    <source>
        <dbReference type="EMBL" id="WWR47196.1"/>
    </source>
</evidence>
<evidence type="ECO:0000313" key="3">
    <source>
        <dbReference type="Proteomes" id="UP001364156"/>
    </source>
</evidence>
<protein>
    <submittedName>
        <fullName evidence="2">BLUF domain-containing protein</fullName>
    </submittedName>
</protein>
<dbReference type="InterPro" id="IPR007024">
    <property type="entry name" value="BLUF_domain"/>
</dbReference>